<organism evidence="2 3">
    <name type="scientific">Adhaeretor mobilis</name>
    <dbReference type="NCBI Taxonomy" id="1930276"/>
    <lineage>
        <taxon>Bacteria</taxon>
        <taxon>Pseudomonadati</taxon>
        <taxon>Planctomycetota</taxon>
        <taxon>Planctomycetia</taxon>
        <taxon>Pirellulales</taxon>
        <taxon>Lacipirellulaceae</taxon>
        <taxon>Adhaeretor</taxon>
    </lineage>
</organism>
<feature type="transmembrane region" description="Helical" evidence="1">
    <location>
        <begin position="90"/>
        <end position="110"/>
    </location>
</feature>
<gene>
    <name evidence="2" type="ORF">HG15A2_40630</name>
</gene>
<evidence type="ECO:0000256" key="1">
    <source>
        <dbReference type="SAM" id="Phobius"/>
    </source>
</evidence>
<name>A0A517N0R4_9BACT</name>
<dbReference type="Proteomes" id="UP000319852">
    <property type="component" value="Chromosome"/>
</dbReference>
<evidence type="ECO:0000313" key="2">
    <source>
        <dbReference type="EMBL" id="QDT00723.1"/>
    </source>
</evidence>
<dbReference type="EMBL" id="CP036263">
    <property type="protein sequence ID" value="QDT00723.1"/>
    <property type="molecule type" value="Genomic_DNA"/>
</dbReference>
<dbReference type="KEGG" id="amob:HG15A2_40630"/>
<dbReference type="OrthoDB" id="266285at2"/>
<protein>
    <submittedName>
        <fullName evidence="2">Uncharacterized protein</fullName>
    </submittedName>
</protein>
<proteinExistence type="predicted"/>
<evidence type="ECO:0000313" key="3">
    <source>
        <dbReference type="Proteomes" id="UP000319852"/>
    </source>
</evidence>
<keyword evidence="1" id="KW-0812">Transmembrane</keyword>
<feature type="transmembrane region" description="Helical" evidence="1">
    <location>
        <begin position="131"/>
        <end position="154"/>
    </location>
</feature>
<dbReference type="RefSeq" id="WP_145062409.1">
    <property type="nucleotide sequence ID" value="NZ_CP036263.1"/>
</dbReference>
<feature type="transmembrane region" description="Helical" evidence="1">
    <location>
        <begin position="166"/>
        <end position="190"/>
    </location>
</feature>
<dbReference type="AlphaFoldDB" id="A0A517N0R4"/>
<keyword evidence="1" id="KW-1133">Transmembrane helix</keyword>
<keyword evidence="3" id="KW-1185">Reference proteome</keyword>
<keyword evidence="1" id="KW-0472">Membrane</keyword>
<feature type="transmembrane region" description="Helical" evidence="1">
    <location>
        <begin position="50"/>
        <end position="70"/>
    </location>
</feature>
<reference evidence="2 3" key="1">
    <citation type="submission" date="2019-02" db="EMBL/GenBank/DDBJ databases">
        <title>Deep-cultivation of Planctomycetes and their phenomic and genomic characterization uncovers novel biology.</title>
        <authorList>
            <person name="Wiegand S."/>
            <person name="Jogler M."/>
            <person name="Boedeker C."/>
            <person name="Pinto D."/>
            <person name="Vollmers J."/>
            <person name="Rivas-Marin E."/>
            <person name="Kohn T."/>
            <person name="Peeters S.H."/>
            <person name="Heuer A."/>
            <person name="Rast P."/>
            <person name="Oberbeckmann S."/>
            <person name="Bunk B."/>
            <person name="Jeske O."/>
            <person name="Meyerdierks A."/>
            <person name="Storesund J.E."/>
            <person name="Kallscheuer N."/>
            <person name="Luecker S."/>
            <person name="Lage O.M."/>
            <person name="Pohl T."/>
            <person name="Merkel B.J."/>
            <person name="Hornburger P."/>
            <person name="Mueller R.-W."/>
            <person name="Bruemmer F."/>
            <person name="Labrenz M."/>
            <person name="Spormann A.M."/>
            <person name="Op den Camp H."/>
            <person name="Overmann J."/>
            <person name="Amann R."/>
            <person name="Jetten M.S.M."/>
            <person name="Mascher T."/>
            <person name="Medema M.H."/>
            <person name="Devos D.P."/>
            <person name="Kaster A.-K."/>
            <person name="Ovreas L."/>
            <person name="Rohde M."/>
            <person name="Galperin M.Y."/>
            <person name="Jogler C."/>
        </authorList>
    </citation>
    <scope>NUCLEOTIDE SEQUENCE [LARGE SCALE GENOMIC DNA]</scope>
    <source>
        <strain evidence="2 3">HG15A2</strain>
    </source>
</reference>
<sequence length="222" mass="24628">MPNLTVATASLYRRSGYFYALMPHLDIQRIGVFTMSEASDYSRWKRDASVAAGSGLVATLLMAGVVFMIGRVTSDEARVLLEAILPTSRFMCSAVMTAAATILALMLTLLGMSINSDLQMKPLFYRRIQEIAFYDMLVLIMAILFLVIHCIPITKSDDIPPWWYSTAYYTVLTLSAILAGAVISIVMMLYTAIRDIIHTFGLEEDTGLVRDSSETESESSSY</sequence>
<accession>A0A517N0R4</accession>